<gene>
    <name evidence="2" type="ORF">GCM10022408_08260</name>
</gene>
<evidence type="ECO:0000313" key="2">
    <source>
        <dbReference type="EMBL" id="GAA3999622.1"/>
    </source>
</evidence>
<dbReference type="Gene3D" id="1.10.10.10">
    <property type="entry name" value="Winged helix-like DNA-binding domain superfamily/Winged helix DNA-binding domain"/>
    <property type="match status" value="1"/>
</dbReference>
<dbReference type="SUPFAM" id="SSF48295">
    <property type="entry name" value="TrpR-like"/>
    <property type="match status" value="1"/>
</dbReference>
<proteinExistence type="predicted"/>
<dbReference type="EMBL" id="BAABDJ010000006">
    <property type="protein sequence ID" value="GAA3999622.1"/>
    <property type="molecule type" value="Genomic_DNA"/>
</dbReference>
<dbReference type="InterPro" id="IPR036388">
    <property type="entry name" value="WH-like_DNA-bd_sf"/>
</dbReference>
<organism evidence="2 3">
    <name type="scientific">Hymenobacter fastidiosus</name>
    <dbReference type="NCBI Taxonomy" id="486264"/>
    <lineage>
        <taxon>Bacteria</taxon>
        <taxon>Pseudomonadati</taxon>
        <taxon>Bacteroidota</taxon>
        <taxon>Cytophagia</taxon>
        <taxon>Cytophagales</taxon>
        <taxon>Hymenobacteraceae</taxon>
        <taxon>Hymenobacter</taxon>
    </lineage>
</organism>
<comment type="caution">
    <text evidence="2">The sequence shown here is derived from an EMBL/GenBank/DDBJ whole genome shotgun (WGS) entry which is preliminary data.</text>
</comment>
<sequence>MKTEFEPRVRRSQRDYSLPFKPAVVGEVARGELSCEQVQRRYGIQGRSTVLSWGYKYATHFIAFQQASCIVPEDSGVPVPPAYRANLWENHHTGAPAQRRQLGALSSKVQKAYKR</sequence>
<accession>A0ABP7RNH7</accession>
<feature type="region of interest" description="Disordered" evidence="1">
    <location>
        <begin position="95"/>
        <end position="115"/>
    </location>
</feature>
<evidence type="ECO:0008006" key="4">
    <source>
        <dbReference type="Google" id="ProtNLM"/>
    </source>
</evidence>
<name>A0ABP7RNH7_9BACT</name>
<evidence type="ECO:0000256" key="1">
    <source>
        <dbReference type="SAM" id="MobiDB-lite"/>
    </source>
</evidence>
<evidence type="ECO:0000313" key="3">
    <source>
        <dbReference type="Proteomes" id="UP001500567"/>
    </source>
</evidence>
<keyword evidence="3" id="KW-1185">Reference proteome</keyword>
<protein>
    <recommendedName>
        <fullName evidence="4">Transposase</fullName>
    </recommendedName>
</protein>
<reference evidence="3" key="1">
    <citation type="journal article" date="2019" name="Int. J. Syst. Evol. Microbiol.">
        <title>The Global Catalogue of Microorganisms (GCM) 10K type strain sequencing project: providing services to taxonomists for standard genome sequencing and annotation.</title>
        <authorList>
            <consortium name="The Broad Institute Genomics Platform"/>
            <consortium name="The Broad Institute Genome Sequencing Center for Infectious Disease"/>
            <person name="Wu L."/>
            <person name="Ma J."/>
        </authorList>
    </citation>
    <scope>NUCLEOTIDE SEQUENCE [LARGE SCALE GENOMIC DNA]</scope>
    <source>
        <strain evidence="3">JCM 17224</strain>
    </source>
</reference>
<dbReference type="Proteomes" id="UP001500567">
    <property type="component" value="Unassembled WGS sequence"/>
</dbReference>
<dbReference type="InterPro" id="IPR010921">
    <property type="entry name" value="Trp_repressor/repl_initiator"/>
</dbReference>